<keyword evidence="3" id="KW-1185">Reference proteome</keyword>
<feature type="region of interest" description="Disordered" evidence="1">
    <location>
        <begin position="1"/>
        <end position="27"/>
    </location>
</feature>
<protein>
    <submittedName>
        <fullName evidence="2">Uncharacterized protein</fullName>
    </submittedName>
</protein>
<sequence length="140" mass="15993">MRQYERSSGGHLEARTRGLGGEEGGRHLSITIKPMNYHDPQAHAKFPQTFEQWGDDSIRSRQRRPASCIKRQYRVTFRRMDRIVIETPMFARAPTSGTSTAMYVDIRSIPFPYAMETAFGGRMTGIDSDRSVTTSQKTFI</sequence>
<evidence type="ECO:0000313" key="2">
    <source>
        <dbReference type="EMBL" id="GBP51737.1"/>
    </source>
</evidence>
<dbReference type="AlphaFoldDB" id="A0A4C1WNQ4"/>
<dbReference type="EMBL" id="BGZK01000588">
    <property type="protein sequence ID" value="GBP51737.1"/>
    <property type="molecule type" value="Genomic_DNA"/>
</dbReference>
<gene>
    <name evidence="2" type="ORF">EVAR_97014_1</name>
</gene>
<dbReference type="Proteomes" id="UP000299102">
    <property type="component" value="Unassembled WGS sequence"/>
</dbReference>
<reference evidence="2 3" key="1">
    <citation type="journal article" date="2019" name="Commun. Biol.">
        <title>The bagworm genome reveals a unique fibroin gene that provides high tensile strength.</title>
        <authorList>
            <person name="Kono N."/>
            <person name="Nakamura H."/>
            <person name="Ohtoshi R."/>
            <person name="Tomita M."/>
            <person name="Numata K."/>
            <person name="Arakawa K."/>
        </authorList>
    </citation>
    <scope>NUCLEOTIDE SEQUENCE [LARGE SCALE GENOMIC DNA]</scope>
</reference>
<comment type="caution">
    <text evidence="2">The sequence shown here is derived from an EMBL/GenBank/DDBJ whole genome shotgun (WGS) entry which is preliminary data.</text>
</comment>
<evidence type="ECO:0000256" key="1">
    <source>
        <dbReference type="SAM" id="MobiDB-lite"/>
    </source>
</evidence>
<evidence type="ECO:0000313" key="3">
    <source>
        <dbReference type="Proteomes" id="UP000299102"/>
    </source>
</evidence>
<organism evidence="2 3">
    <name type="scientific">Eumeta variegata</name>
    <name type="common">Bagworm moth</name>
    <name type="synonym">Eumeta japonica</name>
    <dbReference type="NCBI Taxonomy" id="151549"/>
    <lineage>
        <taxon>Eukaryota</taxon>
        <taxon>Metazoa</taxon>
        <taxon>Ecdysozoa</taxon>
        <taxon>Arthropoda</taxon>
        <taxon>Hexapoda</taxon>
        <taxon>Insecta</taxon>
        <taxon>Pterygota</taxon>
        <taxon>Neoptera</taxon>
        <taxon>Endopterygota</taxon>
        <taxon>Lepidoptera</taxon>
        <taxon>Glossata</taxon>
        <taxon>Ditrysia</taxon>
        <taxon>Tineoidea</taxon>
        <taxon>Psychidae</taxon>
        <taxon>Oiketicinae</taxon>
        <taxon>Eumeta</taxon>
    </lineage>
</organism>
<proteinExistence type="predicted"/>
<name>A0A4C1WNQ4_EUMVA</name>
<accession>A0A4C1WNQ4</accession>